<organism evidence="9 10">
    <name type="scientific">Sedimentibacter acidaminivorans</name>
    <dbReference type="NCBI Taxonomy" id="913099"/>
    <lineage>
        <taxon>Bacteria</taxon>
        <taxon>Bacillati</taxon>
        <taxon>Bacillota</taxon>
        <taxon>Tissierellia</taxon>
        <taxon>Sedimentibacter</taxon>
    </lineage>
</organism>
<dbReference type="PANTHER" id="PTHR43853:SF21">
    <property type="entry name" value="STEROID 3-KETOACYL-COA THIOLASE"/>
    <property type="match status" value="1"/>
</dbReference>
<dbReference type="InterPro" id="IPR050215">
    <property type="entry name" value="Thiolase-like_sf_Thiolase"/>
</dbReference>
<comment type="similarity">
    <text evidence="2 6">Belongs to the thiolase-like superfamily. Thiolase family.</text>
</comment>
<evidence type="ECO:0000259" key="7">
    <source>
        <dbReference type="Pfam" id="PF00108"/>
    </source>
</evidence>
<evidence type="ECO:0000256" key="1">
    <source>
        <dbReference type="ARBA" id="ARBA00005189"/>
    </source>
</evidence>
<dbReference type="Pfam" id="PF00108">
    <property type="entry name" value="Thiolase_N"/>
    <property type="match status" value="1"/>
</dbReference>
<evidence type="ECO:0000256" key="6">
    <source>
        <dbReference type="RuleBase" id="RU003557"/>
    </source>
</evidence>
<feature type="domain" description="Thiolase N-terminal" evidence="7">
    <location>
        <begin position="5"/>
        <end position="262"/>
    </location>
</feature>
<comment type="pathway">
    <text evidence="1">Lipid metabolism.</text>
</comment>
<keyword evidence="4 6" id="KW-0012">Acyltransferase</keyword>
<sequence>MREAVIVSAVRTAGGKAPKGTLRDTRPEFLGKLCMEEAIKRANINPSKIDDVIWGCSTPEQSLGMNLARITSIYAGIPKEVPAVTVNRFCSSGLQAIAFAAEGIISGRCEIVMAGGTEHMSLVSMGGLLRPNADILKDDELSKVYTTMGQTAENVAIRYGVSREEQDEFAYHSHKKASSAIKEGRFKEEIVPIPVEMSLLGDDNKKLERKTNFETDEGVRHDITMEGLSKLRPLFVAKDGSVTAGNSSQTTDGSSAVIMMSADKAKELGLKPRLKFLGFSVAGCSPDEMGIGPVYAIPKVLKQTGLELKDIGLIELNEAFASQSIYCIRELGINKDIVNVNGGAIALGHPLGATGAKLTTTLMYEMERRQVRYGMVTMCIGGGQGAAGIFELQ</sequence>
<proteinExistence type="inferred from homology"/>
<dbReference type="InterPro" id="IPR020616">
    <property type="entry name" value="Thiolase_N"/>
</dbReference>
<feature type="domain" description="Thiolase C-terminal" evidence="8">
    <location>
        <begin position="271"/>
        <end position="391"/>
    </location>
</feature>
<evidence type="ECO:0000313" key="9">
    <source>
        <dbReference type="EMBL" id="MBP1924923.1"/>
    </source>
</evidence>
<dbReference type="InterPro" id="IPR016039">
    <property type="entry name" value="Thiolase-like"/>
</dbReference>
<dbReference type="RefSeq" id="WP_209510682.1">
    <property type="nucleotide sequence ID" value="NZ_JAGGKS010000002.1"/>
</dbReference>
<name>A0ABS4GB62_9FIRM</name>
<evidence type="ECO:0000259" key="8">
    <source>
        <dbReference type="Pfam" id="PF02803"/>
    </source>
</evidence>
<dbReference type="PROSITE" id="PS00099">
    <property type="entry name" value="THIOLASE_3"/>
    <property type="match status" value="1"/>
</dbReference>
<evidence type="ECO:0000313" key="10">
    <source>
        <dbReference type="Proteomes" id="UP001519342"/>
    </source>
</evidence>
<keyword evidence="3 6" id="KW-0808">Transferase</keyword>
<gene>
    <name evidence="9" type="ORF">J2Z76_000780</name>
</gene>
<dbReference type="Gene3D" id="3.40.47.10">
    <property type="match status" value="1"/>
</dbReference>
<dbReference type="InterPro" id="IPR020613">
    <property type="entry name" value="Thiolase_CS"/>
</dbReference>
<evidence type="ECO:0000256" key="2">
    <source>
        <dbReference type="ARBA" id="ARBA00010982"/>
    </source>
</evidence>
<accession>A0ABS4GB62</accession>
<dbReference type="Pfam" id="PF02803">
    <property type="entry name" value="Thiolase_C"/>
    <property type="match status" value="1"/>
</dbReference>
<dbReference type="InterPro" id="IPR020610">
    <property type="entry name" value="Thiolase_AS"/>
</dbReference>
<protein>
    <recommendedName>
        <fullName evidence="5">acetyl-CoA C-acyltransferase</fullName>
        <ecNumber evidence="5">2.3.1.16</ecNumber>
    </recommendedName>
</protein>
<dbReference type="PROSITE" id="PS00098">
    <property type="entry name" value="THIOLASE_1"/>
    <property type="match status" value="1"/>
</dbReference>
<evidence type="ECO:0000256" key="3">
    <source>
        <dbReference type="ARBA" id="ARBA00022679"/>
    </source>
</evidence>
<dbReference type="NCBIfam" id="TIGR01930">
    <property type="entry name" value="AcCoA-C-Actrans"/>
    <property type="match status" value="1"/>
</dbReference>
<comment type="caution">
    <text evidence="9">The sequence shown here is derived from an EMBL/GenBank/DDBJ whole genome shotgun (WGS) entry which is preliminary data.</text>
</comment>
<dbReference type="EMBL" id="JAGGKS010000002">
    <property type="protein sequence ID" value="MBP1924923.1"/>
    <property type="molecule type" value="Genomic_DNA"/>
</dbReference>
<dbReference type="CDD" id="cd00751">
    <property type="entry name" value="thiolase"/>
    <property type="match status" value="1"/>
</dbReference>
<dbReference type="EC" id="2.3.1.16" evidence="5"/>
<dbReference type="PIRSF" id="PIRSF000429">
    <property type="entry name" value="Ac-CoA_Ac_transf"/>
    <property type="match status" value="1"/>
</dbReference>
<dbReference type="SUPFAM" id="SSF53901">
    <property type="entry name" value="Thiolase-like"/>
    <property type="match status" value="2"/>
</dbReference>
<dbReference type="InterPro" id="IPR020617">
    <property type="entry name" value="Thiolase_C"/>
</dbReference>
<dbReference type="PANTHER" id="PTHR43853">
    <property type="entry name" value="3-KETOACYL-COA THIOLASE, PEROXISOMAL"/>
    <property type="match status" value="1"/>
</dbReference>
<evidence type="ECO:0000256" key="4">
    <source>
        <dbReference type="ARBA" id="ARBA00023315"/>
    </source>
</evidence>
<dbReference type="Proteomes" id="UP001519342">
    <property type="component" value="Unassembled WGS sequence"/>
</dbReference>
<reference evidence="9 10" key="1">
    <citation type="submission" date="2021-03" db="EMBL/GenBank/DDBJ databases">
        <title>Genomic Encyclopedia of Type Strains, Phase IV (KMG-IV): sequencing the most valuable type-strain genomes for metagenomic binning, comparative biology and taxonomic classification.</title>
        <authorList>
            <person name="Goeker M."/>
        </authorList>
    </citation>
    <scope>NUCLEOTIDE SEQUENCE [LARGE SCALE GENOMIC DNA]</scope>
    <source>
        <strain evidence="9 10">DSM 24004</strain>
    </source>
</reference>
<dbReference type="PROSITE" id="PS00737">
    <property type="entry name" value="THIOLASE_2"/>
    <property type="match status" value="1"/>
</dbReference>
<dbReference type="InterPro" id="IPR020615">
    <property type="entry name" value="Thiolase_acyl_enz_int_AS"/>
</dbReference>
<evidence type="ECO:0000256" key="5">
    <source>
        <dbReference type="ARBA" id="ARBA00024073"/>
    </source>
</evidence>
<dbReference type="GO" id="GO:0003988">
    <property type="term" value="F:acetyl-CoA C-acyltransferase activity"/>
    <property type="evidence" value="ECO:0007669"/>
    <property type="project" value="UniProtKB-EC"/>
</dbReference>
<dbReference type="InterPro" id="IPR002155">
    <property type="entry name" value="Thiolase"/>
</dbReference>
<keyword evidence="10" id="KW-1185">Reference proteome</keyword>